<dbReference type="SUPFAM" id="SSF48208">
    <property type="entry name" value="Six-hairpin glycosidases"/>
    <property type="match status" value="1"/>
</dbReference>
<dbReference type="EMBL" id="SUKA01000006">
    <property type="protein sequence ID" value="TJY63610.1"/>
    <property type="molecule type" value="Genomic_DNA"/>
</dbReference>
<evidence type="ECO:0000313" key="2">
    <source>
        <dbReference type="EMBL" id="TJY63610.1"/>
    </source>
</evidence>
<comment type="caution">
    <text evidence="2">The sequence shown here is derived from an EMBL/GenBank/DDBJ whole genome shotgun (WGS) entry which is preliminary data.</text>
</comment>
<dbReference type="OrthoDB" id="231241at2"/>
<evidence type="ECO:0000313" key="3">
    <source>
        <dbReference type="Proteomes" id="UP000309872"/>
    </source>
</evidence>
<dbReference type="AlphaFoldDB" id="A0A4U0GWT2"/>
<organism evidence="2 3">
    <name type="scientific">Sphingobacterium alkalisoli</name>
    <dbReference type="NCBI Taxonomy" id="1874115"/>
    <lineage>
        <taxon>Bacteria</taxon>
        <taxon>Pseudomonadati</taxon>
        <taxon>Bacteroidota</taxon>
        <taxon>Sphingobacteriia</taxon>
        <taxon>Sphingobacteriales</taxon>
        <taxon>Sphingobacteriaceae</taxon>
        <taxon>Sphingobacterium</taxon>
    </lineage>
</organism>
<dbReference type="RefSeq" id="WP_136822284.1">
    <property type="nucleotide sequence ID" value="NZ_BMJX01000006.1"/>
</dbReference>
<dbReference type="InterPro" id="IPR008928">
    <property type="entry name" value="6-hairpin_glycosidase_sf"/>
</dbReference>
<proteinExistence type="predicted"/>
<dbReference type="InterPro" id="IPR012341">
    <property type="entry name" value="6hp_glycosidase-like_sf"/>
</dbReference>
<dbReference type="PROSITE" id="PS51257">
    <property type="entry name" value="PROKAR_LIPOPROTEIN"/>
    <property type="match status" value="1"/>
</dbReference>
<sequence>MIFSKTPIRPFLIGGVSFFLLSFFLSCSTPRKLVYDNELKRLRTMSENVLGLHVDEFNNYTGRPASDGPFNASNNKAFLVENIPLFASSDDNITKVYNYRWWMISKHLKEYDDIEDQKKYWVVTEFFGIKPWASLSGAITCPAGHQFYDVRWIRDPKFLTSYADYFMKGSASRLNQRENGNFLTYLSRPESHHFSSWMIDGVEAFLKIHPNKTWLRDILPHLESHQQVWDSLFTVAEPHSKTDGMYKVLDLYDGMEFSLSAVLGLIESKGAYNLYTHESWKDYYLGWETTNRAAQSMEAKEFPTAYRKGYPDFYLVRPSVNAYAYGNTRSLSNLYKLHENLERDKVVQEKVKIYDQRAKAIQGNVLNVLWNEEDEFFNSYSAGDNPFGKADYEARVRESVGYTPWYFNMIPSHENHKYEKAWDMFSSPRGFYNNAGMTTAERQHPYYNEQAYAWNGRGWPFQNSIVYKAYANYLRQYKKDVLETDRELLYDYIQKLAHMHGTTQLNIGEWYIPSNGETFGGEQDYFHSTFPDIIIEDLLGFKAYHEDKFTISPLLPEDKWDYFFLGNLRYHNHDVDIIWKKDWEPEVSGEQSMLCVWVDKKLVQKSSKLNTSLVIDLDNLKP</sequence>
<reference evidence="2 3" key="1">
    <citation type="submission" date="2019-04" db="EMBL/GenBank/DDBJ databases">
        <title>Sphingobacterium olei sp. nov., isolated from oil-contaminated soil.</title>
        <authorList>
            <person name="Liu B."/>
        </authorList>
    </citation>
    <scope>NUCLEOTIDE SEQUENCE [LARGE SCALE GENOMIC DNA]</scope>
    <source>
        <strain evidence="2 3">Y3L14</strain>
    </source>
</reference>
<dbReference type="Pfam" id="PF22422">
    <property type="entry name" value="MGH1-like_GH"/>
    <property type="match status" value="1"/>
</dbReference>
<keyword evidence="3" id="KW-1185">Reference proteome</keyword>
<protein>
    <recommendedName>
        <fullName evidence="1">Mannosylglycerate hydrolase MGH1-like glycoside hydrolase domain-containing protein</fullName>
    </recommendedName>
</protein>
<accession>A0A4U0GWT2</accession>
<evidence type="ECO:0000259" key="1">
    <source>
        <dbReference type="Pfam" id="PF22422"/>
    </source>
</evidence>
<dbReference type="InterPro" id="IPR054491">
    <property type="entry name" value="MGH1-like_GH"/>
</dbReference>
<dbReference type="Gene3D" id="1.50.10.10">
    <property type="match status" value="1"/>
</dbReference>
<dbReference type="Proteomes" id="UP000309872">
    <property type="component" value="Unassembled WGS sequence"/>
</dbReference>
<name>A0A4U0GWT2_9SPHI</name>
<dbReference type="GO" id="GO:0005975">
    <property type="term" value="P:carbohydrate metabolic process"/>
    <property type="evidence" value="ECO:0007669"/>
    <property type="project" value="InterPro"/>
</dbReference>
<feature type="domain" description="Mannosylglycerate hydrolase MGH1-like glycoside hydrolase" evidence="1">
    <location>
        <begin position="138"/>
        <end position="528"/>
    </location>
</feature>
<gene>
    <name evidence="2" type="ORF">FAZ19_18740</name>
</gene>